<dbReference type="KEGG" id="kqi:F1D05_23310"/>
<organism evidence="1 2">
    <name type="scientific">Kribbella qitaiheensis</name>
    <dbReference type="NCBI Taxonomy" id="1544730"/>
    <lineage>
        <taxon>Bacteria</taxon>
        <taxon>Bacillati</taxon>
        <taxon>Actinomycetota</taxon>
        <taxon>Actinomycetes</taxon>
        <taxon>Propionibacteriales</taxon>
        <taxon>Kribbellaceae</taxon>
        <taxon>Kribbella</taxon>
    </lineage>
</organism>
<proteinExistence type="predicted"/>
<accession>A0A7G6X237</accession>
<evidence type="ECO:0000313" key="1">
    <source>
        <dbReference type="EMBL" id="QNE20302.1"/>
    </source>
</evidence>
<dbReference type="AlphaFoldDB" id="A0A7G6X237"/>
<reference evidence="2" key="1">
    <citation type="submission" date="2019-09" db="EMBL/GenBank/DDBJ databases">
        <title>Antimicrobial potential of Antarctic Bacteria.</title>
        <authorList>
            <person name="Benaud N."/>
            <person name="Edwards R.J."/>
            <person name="Ferrari B.C."/>
        </authorList>
    </citation>
    <scope>NUCLEOTIDE SEQUENCE [LARGE SCALE GENOMIC DNA]</scope>
    <source>
        <strain evidence="2">SPB151</strain>
    </source>
</reference>
<dbReference type="RefSeq" id="WP_185442438.1">
    <property type="nucleotide sequence ID" value="NZ_CP043661.1"/>
</dbReference>
<dbReference type="InterPro" id="IPR019587">
    <property type="entry name" value="Polyketide_cyclase/dehydratase"/>
</dbReference>
<dbReference type="SUPFAM" id="SSF55961">
    <property type="entry name" value="Bet v1-like"/>
    <property type="match status" value="1"/>
</dbReference>
<dbReference type="Gene3D" id="3.30.530.20">
    <property type="match status" value="1"/>
</dbReference>
<keyword evidence="2" id="KW-1185">Reference proteome</keyword>
<dbReference type="InterPro" id="IPR023393">
    <property type="entry name" value="START-like_dom_sf"/>
</dbReference>
<reference evidence="1 2" key="2">
    <citation type="journal article" date="2020" name="Microbiol. Resour. Announc.">
        <title>Antarctic desert soil bacteria exhibit high novel natural product potential, evaluated through long-read genome sequencing and comparative genomics.</title>
        <authorList>
            <person name="Benaud N."/>
            <person name="Edwards R.J."/>
            <person name="Amos T.G."/>
            <person name="D'Agostino P.M."/>
            <person name="Gutierrez-Chavez C."/>
            <person name="Montgomery K."/>
            <person name="Nicetic I."/>
            <person name="Ferrari B.C."/>
        </authorList>
    </citation>
    <scope>NUCLEOTIDE SEQUENCE [LARGE SCALE GENOMIC DNA]</scope>
    <source>
        <strain evidence="1 2">SPB151</strain>
    </source>
</reference>
<evidence type="ECO:0000313" key="2">
    <source>
        <dbReference type="Proteomes" id="UP000515563"/>
    </source>
</evidence>
<name>A0A7G6X237_9ACTN</name>
<dbReference type="Proteomes" id="UP000515563">
    <property type="component" value="Chromosome"/>
</dbReference>
<protein>
    <submittedName>
        <fullName evidence="1">Molecular chaperone Hsp90</fullName>
    </submittedName>
</protein>
<dbReference type="Pfam" id="PF10604">
    <property type="entry name" value="Polyketide_cyc2"/>
    <property type="match status" value="1"/>
</dbReference>
<sequence length="165" mass="18114">MPNSLFYTGPSLAVLHEEYAKKGRIDDRAAIQGRREAVIAAPIDLVWQKLTDVARWDTNLEPGVKDIQLDQGVTVDGRFTRVKSGAKMKARFAVLEAPREIAWTGAAFGAKVVHRFVLESTDDDSTRVTVEESMAGPLFGLIFNNKKLDAVLVESLATLKQASEA</sequence>
<gene>
    <name evidence="1" type="ORF">F1D05_23310</name>
</gene>
<dbReference type="EMBL" id="CP043661">
    <property type="protein sequence ID" value="QNE20302.1"/>
    <property type="molecule type" value="Genomic_DNA"/>
</dbReference>